<name>A0ABS5UCN8_9BACT</name>
<gene>
    <name evidence="1" type="ORF">KJB30_15735</name>
</gene>
<evidence type="ECO:0000313" key="2">
    <source>
        <dbReference type="Proteomes" id="UP000784128"/>
    </source>
</evidence>
<accession>A0ABS5UCN8</accession>
<proteinExistence type="predicted"/>
<sequence>MASLQTLLMAKGYYQCRYRDLIDIIRKVSIPPGASTDQEEAIAVTE</sequence>
<keyword evidence="2" id="KW-1185">Reference proteome</keyword>
<dbReference type="RefSeq" id="WP_214301089.1">
    <property type="nucleotide sequence ID" value="NZ_JAHDYS010000018.1"/>
</dbReference>
<evidence type="ECO:0000313" key="1">
    <source>
        <dbReference type="EMBL" id="MBT1073246.1"/>
    </source>
</evidence>
<protein>
    <submittedName>
        <fullName evidence="1">Uncharacterized protein</fullName>
    </submittedName>
</protein>
<reference evidence="1 2" key="1">
    <citation type="submission" date="2021-05" db="EMBL/GenBank/DDBJ databases">
        <title>The draft genome of Geobacter chapellei DSM 13688.</title>
        <authorList>
            <person name="Xu Z."/>
            <person name="Masuda Y."/>
            <person name="Itoh H."/>
            <person name="Senoo K."/>
        </authorList>
    </citation>
    <scope>NUCLEOTIDE SEQUENCE [LARGE SCALE GENOMIC DNA]</scope>
    <source>
        <strain evidence="1 2">DSM 13688</strain>
    </source>
</reference>
<dbReference type="Proteomes" id="UP000784128">
    <property type="component" value="Unassembled WGS sequence"/>
</dbReference>
<organism evidence="1 2">
    <name type="scientific">Pelotalea chapellei</name>
    <dbReference type="NCBI Taxonomy" id="44671"/>
    <lineage>
        <taxon>Bacteria</taxon>
        <taxon>Pseudomonadati</taxon>
        <taxon>Thermodesulfobacteriota</taxon>
        <taxon>Desulfuromonadia</taxon>
        <taxon>Geobacterales</taxon>
        <taxon>Geobacteraceae</taxon>
        <taxon>Pelotalea</taxon>
    </lineage>
</organism>
<dbReference type="EMBL" id="JAHDYS010000018">
    <property type="protein sequence ID" value="MBT1073246.1"/>
    <property type="molecule type" value="Genomic_DNA"/>
</dbReference>
<comment type="caution">
    <text evidence="1">The sequence shown here is derived from an EMBL/GenBank/DDBJ whole genome shotgun (WGS) entry which is preliminary data.</text>
</comment>